<evidence type="ECO:0000256" key="2">
    <source>
        <dbReference type="SAM" id="Phobius"/>
    </source>
</evidence>
<name>A0A3Q7GMS6_SOLLC</name>
<dbReference type="AlphaFoldDB" id="A0A3Q7GMS6"/>
<dbReference type="InParanoid" id="A0A3Q7GMS6"/>
<keyword evidence="2" id="KW-0472">Membrane</keyword>
<protein>
    <submittedName>
        <fullName evidence="3">Uncharacterized protein</fullName>
    </submittedName>
</protein>
<dbReference type="Gramene" id="Solyc05g052630.3.1">
    <property type="protein sequence ID" value="Solyc05g052630.3.1"/>
    <property type="gene ID" value="Solyc05g052630.3"/>
</dbReference>
<dbReference type="STRING" id="4081.A0A3Q7GMS6"/>
<keyword evidence="2" id="KW-0812">Transmembrane</keyword>
<sequence>MVKQQSMNNLEIDDEVENSNLPEELDDSSSEDALYDDVLSSGMFASGETNVLQWLLALDLQVMGACRVDERLKPLLKLNVSAGAAEDRLLAHLSQNFEPSEVGMLARCLCIPLVTMRVGKIRKQGTLLCPTTTSCKMLGNVLLLIHPLLLVTAAFFVLTHHIISRSILLSGYYHKSLYLDMRLLIARRCMLTCGDTVKGNKSHQTGRSVFALINQGNLNLAILPTSDLRISFIGDDGSTQRVGTFCSESDCSAVEIKDIVADDSGRSFLISIPDGETFYFWCSEKSKLLGDELRRKMRDLIKMKPSLAELTGINESRIDCFAIHLRAYLHGSAAINPQASSMMSRDPPVAGFVDSSELGLDAQISVASQKPLRPEHVSSMGSNTSLMSSLSPMSNAFKDSMLRNSSSVCVSGDGLRQHGDSYISCVDSQNAGVSSTDALRSTNVEDDKIGRETRPSNVLEPFVAALPFRGSAATVHSLDSTVFSPYYCWCPPAVSTLQYSVGTPHLPVLSTDSSIPLLSSIAPSACSSSILTPNPSLVTDVSALDFPPLLPEPLIRLPFSLGPSQQIPTFTPLVGDSIVHIPVIDVCSSGQGYFVSAGPAISGSIPQLHPNLVNPLIPPETESMAEKSARETLRLLINNSNQPSPQLIDLLPPVLSRSGEETRNMVVTGSRGLYSRTIGVDTTIANDFAFKGLASLSEKPVGGWLDKKKLRIQEMFVPSEKPGISGESSMDDDCGFIDFEKETKN</sequence>
<dbReference type="PANTHER" id="PTHR36741">
    <property type="entry name" value="OS07G0100500 PROTEIN"/>
    <property type="match status" value="1"/>
</dbReference>
<proteinExistence type="predicted"/>
<feature type="transmembrane region" description="Helical" evidence="2">
    <location>
        <begin position="141"/>
        <end position="163"/>
    </location>
</feature>
<keyword evidence="2" id="KW-1133">Transmembrane helix</keyword>
<reference evidence="3" key="2">
    <citation type="submission" date="2019-01" db="UniProtKB">
        <authorList>
            <consortium name="EnsemblPlants"/>
        </authorList>
    </citation>
    <scope>IDENTIFICATION</scope>
    <source>
        <strain evidence="3">cv. Heinz 1706</strain>
    </source>
</reference>
<feature type="region of interest" description="Disordered" evidence="1">
    <location>
        <begin position="1"/>
        <end position="29"/>
    </location>
</feature>
<dbReference type="EnsemblPlants" id="Solyc05g052630.3.1">
    <property type="protein sequence ID" value="Solyc05g052630.3.1"/>
    <property type="gene ID" value="Solyc05g052630.3"/>
</dbReference>
<keyword evidence="4" id="KW-1185">Reference proteome</keyword>
<dbReference type="Proteomes" id="UP000004994">
    <property type="component" value="Chromosome 5"/>
</dbReference>
<dbReference type="OMA" id="KPQCAAI"/>
<feature type="region of interest" description="Disordered" evidence="1">
    <location>
        <begin position="720"/>
        <end position="745"/>
    </location>
</feature>
<evidence type="ECO:0000313" key="4">
    <source>
        <dbReference type="Proteomes" id="UP000004994"/>
    </source>
</evidence>
<evidence type="ECO:0000256" key="1">
    <source>
        <dbReference type="SAM" id="MobiDB-lite"/>
    </source>
</evidence>
<organism evidence="3">
    <name type="scientific">Solanum lycopersicum</name>
    <name type="common">Tomato</name>
    <name type="synonym">Lycopersicon esculentum</name>
    <dbReference type="NCBI Taxonomy" id="4081"/>
    <lineage>
        <taxon>Eukaryota</taxon>
        <taxon>Viridiplantae</taxon>
        <taxon>Streptophyta</taxon>
        <taxon>Embryophyta</taxon>
        <taxon>Tracheophyta</taxon>
        <taxon>Spermatophyta</taxon>
        <taxon>Magnoliopsida</taxon>
        <taxon>eudicotyledons</taxon>
        <taxon>Gunneridae</taxon>
        <taxon>Pentapetalae</taxon>
        <taxon>asterids</taxon>
        <taxon>lamiids</taxon>
        <taxon>Solanales</taxon>
        <taxon>Solanaceae</taxon>
        <taxon>Solanoideae</taxon>
        <taxon>Solaneae</taxon>
        <taxon>Solanum</taxon>
        <taxon>Solanum subgen. Lycopersicon</taxon>
    </lineage>
</organism>
<dbReference type="FunCoup" id="A0A3Q7GMS6">
    <property type="interactions" value="1176"/>
</dbReference>
<feature type="compositionally biased region" description="Acidic residues" evidence="1">
    <location>
        <begin position="11"/>
        <end position="29"/>
    </location>
</feature>
<evidence type="ECO:0000313" key="3">
    <source>
        <dbReference type="EnsemblPlants" id="Solyc05g052630.3.1"/>
    </source>
</evidence>
<accession>A0A3Q7GMS6</accession>
<reference evidence="3" key="1">
    <citation type="journal article" date="2012" name="Nature">
        <title>The tomato genome sequence provides insights into fleshy fruit evolution.</title>
        <authorList>
            <consortium name="Tomato Genome Consortium"/>
        </authorList>
    </citation>
    <scope>NUCLEOTIDE SEQUENCE [LARGE SCALE GENOMIC DNA]</scope>
    <source>
        <strain evidence="3">cv. Heinz 1706</strain>
    </source>
</reference>
<dbReference type="PANTHER" id="PTHR36741:SF1">
    <property type="entry name" value="OS07G0100500 PROTEIN"/>
    <property type="match status" value="1"/>
</dbReference>